<gene>
    <name evidence="1" type="ORF">OH136_12515</name>
</gene>
<dbReference type="GO" id="GO:0034194">
    <property type="term" value="P:D-galactonate catabolic process"/>
    <property type="evidence" value="ECO:0007669"/>
    <property type="project" value="InterPro"/>
</dbReference>
<evidence type="ECO:0000313" key="2">
    <source>
        <dbReference type="Proteomes" id="UP001208041"/>
    </source>
</evidence>
<reference evidence="1" key="1">
    <citation type="submission" date="2022-10" db="EMBL/GenBank/DDBJ databases">
        <authorList>
            <person name="Yue Y."/>
        </authorList>
    </citation>
    <scope>NUCLEOTIDE SEQUENCE</scope>
    <source>
        <strain evidence="1">Z654</strain>
    </source>
</reference>
<dbReference type="InterPro" id="IPR042258">
    <property type="entry name" value="DGOK_N"/>
</dbReference>
<comment type="caution">
    <text evidence="1">The sequence shown here is derived from an EMBL/GenBank/DDBJ whole genome shotgun (WGS) entry which is preliminary data.</text>
</comment>
<dbReference type="Pfam" id="PF05035">
    <property type="entry name" value="DGOK"/>
    <property type="match status" value="1"/>
</dbReference>
<dbReference type="RefSeq" id="WP_263954253.1">
    <property type="nucleotide sequence ID" value="NZ_JAOYFC010000002.1"/>
</dbReference>
<dbReference type="InterPro" id="IPR007729">
    <property type="entry name" value="DGOK"/>
</dbReference>
<sequence>MTSEQPDWIAVDWGTSHVRAWAMTNAGKIIAENGSAKGMGSLAKDEFEPALLELVEPWLSAQTTVVACGMVGARQGWKEAPYAEVPCLPFDGKTTKVETHDSRLDVHLLSGLSQMKPADVMRGEETQIAGFIAAEPDFDGVVCLPGTHTKWARISAKEVVSFQTFMSGELFACLSNHSVLRHSVAGKAWNDETFETAINDAISHPEKLAGRLFSLRADSLLHDLGNAEARARLSGLLIGAEIAAARPYWLGMDIAIIGADTLSGLYSRALELQGCAPRCPDAENLTLAGLAAAYLTLKETSS</sequence>
<organism evidence="1 2">
    <name type="scientific">Halocynthiibacter halioticoli</name>
    <dbReference type="NCBI Taxonomy" id="2986804"/>
    <lineage>
        <taxon>Bacteria</taxon>
        <taxon>Pseudomonadati</taxon>
        <taxon>Pseudomonadota</taxon>
        <taxon>Alphaproteobacteria</taxon>
        <taxon>Rhodobacterales</taxon>
        <taxon>Paracoccaceae</taxon>
        <taxon>Halocynthiibacter</taxon>
    </lineage>
</organism>
<dbReference type="Gene3D" id="3.30.420.300">
    <property type="entry name" value="2-keto-3-deoxy-galactonokinase, substrate binding domain"/>
    <property type="match status" value="1"/>
</dbReference>
<dbReference type="EMBL" id="JAOYFC010000002">
    <property type="protein sequence ID" value="MCV6825380.1"/>
    <property type="molecule type" value="Genomic_DNA"/>
</dbReference>
<protein>
    <submittedName>
        <fullName evidence="1">2-dehydro-3-deoxygalactonokinase</fullName>
    </submittedName>
</protein>
<dbReference type="GO" id="GO:0008671">
    <property type="term" value="F:2-dehydro-3-deoxygalactonokinase activity"/>
    <property type="evidence" value="ECO:0007669"/>
    <property type="project" value="InterPro"/>
</dbReference>
<proteinExistence type="predicted"/>
<name>A0AAE3J242_9RHOB</name>
<dbReference type="Gene3D" id="3.30.420.310">
    <property type="entry name" value="2-keto-3-deoxy-galactonokinase, C-terminal domain"/>
    <property type="match status" value="1"/>
</dbReference>
<dbReference type="AlphaFoldDB" id="A0AAE3J242"/>
<dbReference type="InterPro" id="IPR042257">
    <property type="entry name" value="DGOK_C"/>
</dbReference>
<keyword evidence="2" id="KW-1185">Reference proteome</keyword>
<dbReference type="Proteomes" id="UP001208041">
    <property type="component" value="Unassembled WGS sequence"/>
</dbReference>
<accession>A0AAE3J242</accession>
<evidence type="ECO:0000313" key="1">
    <source>
        <dbReference type="EMBL" id="MCV6825380.1"/>
    </source>
</evidence>